<dbReference type="PANTHER" id="PTHR38731">
    <property type="entry name" value="LIPL45-RELATED LIPOPROTEIN-RELATED"/>
    <property type="match status" value="1"/>
</dbReference>
<feature type="region of interest" description="Disordered" evidence="1">
    <location>
        <begin position="450"/>
        <end position="680"/>
    </location>
</feature>
<evidence type="ECO:0000313" key="3">
    <source>
        <dbReference type="EMBL" id="ABQ31828.1"/>
    </source>
</evidence>
<dbReference type="Pfam" id="PF20245">
    <property type="entry name" value="DUF6600"/>
    <property type="match status" value="1"/>
</dbReference>
<evidence type="ECO:0000313" key="4">
    <source>
        <dbReference type="Proteomes" id="UP000000245"/>
    </source>
</evidence>
<feature type="compositionally biased region" description="Low complexity" evidence="1">
    <location>
        <begin position="458"/>
        <end position="476"/>
    </location>
</feature>
<evidence type="ECO:0008006" key="5">
    <source>
        <dbReference type="Google" id="ProtNLM"/>
    </source>
</evidence>
<evidence type="ECO:0000256" key="1">
    <source>
        <dbReference type="SAM" id="MobiDB-lite"/>
    </source>
</evidence>
<accession>A5G1U6</accession>
<dbReference type="HOGENOM" id="CLU_404216_0_0_5"/>
<feature type="compositionally biased region" description="Basic and acidic residues" evidence="1">
    <location>
        <begin position="667"/>
        <end position="680"/>
    </location>
</feature>
<feature type="compositionally biased region" description="Low complexity" evidence="1">
    <location>
        <begin position="644"/>
        <end position="654"/>
    </location>
</feature>
<feature type="chain" id="PRO_5002681398" description="FecR protein domain-containing protein" evidence="2">
    <location>
        <begin position="29"/>
        <end position="680"/>
    </location>
</feature>
<dbReference type="eggNOG" id="COG3712">
    <property type="taxonomic scope" value="Bacteria"/>
</dbReference>
<dbReference type="InterPro" id="IPR046535">
    <property type="entry name" value="DUF6600"/>
</dbReference>
<evidence type="ECO:0000256" key="2">
    <source>
        <dbReference type="SAM" id="SignalP"/>
    </source>
</evidence>
<dbReference type="Proteomes" id="UP000000245">
    <property type="component" value="Chromosome"/>
</dbReference>
<keyword evidence="2" id="KW-0732">Signal</keyword>
<keyword evidence="4" id="KW-1185">Reference proteome</keyword>
<name>A5G1U6_ACICJ</name>
<feature type="compositionally biased region" description="Low complexity" evidence="1">
    <location>
        <begin position="522"/>
        <end position="540"/>
    </location>
</feature>
<dbReference type="KEGG" id="acr:Acry_2637"/>
<gene>
    <name evidence="3" type="ordered locus">Acry_2637</name>
</gene>
<dbReference type="EMBL" id="CP000697">
    <property type="protein sequence ID" value="ABQ31828.1"/>
    <property type="molecule type" value="Genomic_DNA"/>
</dbReference>
<dbReference type="STRING" id="349163.Acry_2637"/>
<feature type="compositionally biased region" description="Low complexity" evidence="1">
    <location>
        <begin position="503"/>
        <end position="513"/>
    </location>
</feature>
<protein>
    <recommendedName>
        <fullName evidence="5">FecR protein domain-containing protein</fullName>
    </recommendedName>
</protein>
<feature type="compositionally biased region" description="Pro residues" evidence="1">
    <location>
        <begin position="626"/>
        <end position="635"/>
    </location>
</feature>
<dbReference type="RefSeq" id="WP_012040197.1">
    <property type="nucleotide sequence ID" value="NC_009484.1"/>
</dbReference>
<organism evidence="3 4">
    <name type="scientific">Acidiphilium cryptum (strain JF-5)</name>
    <dbReference type="NCBI Taxonomy" id="349163"/>
    <lineage>
        <taxon>Bacteria</taxon>
        <taxon>Pseudomonadati</taxon>
        <taxon>Pseudomonadota</taxon>
        <taxon>Alphaproteobacteria</taxon>
        <taxon>Acetobacterales</taxon>
        <taxon>Acidocellaceae</taxon>
        <taxon>Acidiphilium</taxon>
    </lineage>
</organism>
<sequence length="680" mass="73375">MRRQFATLFHIAWLLAALLAGTTATARAQANGAPPARVGQIARIEGAVSFARAGGEWEPATPNYPLIGGDTLYAEPGAEAALTFGWSRITLAGGTEFGIAALGEDSATLDVPRGEAFLDLRYLVPGETWRIRTPRGVVTISQDGRYAISAGDAAAPTRIGVIDGAAEVTGDGGSLRLGPGETARLAGATPVRAMRGPLETDPFIERMLAEAAPPAPPGAPAVVTGMTGAGLLAAYGSWGDVPDYGAIWYPRVGPGWAPYRHGHWAYVPPWGWTWIDDAPWGFAPFHYGRWLHRHGRWGWLPAPVPVPPRAPPVYAPALVAFFNVAPGISVGVGLNGGAVGWVPLAPGEPFLPWYSCPPAYVERLNRFDVRDPARYRDPRAPGFAAERHPARLANRMAATLIGPEALRRGDAVGRFGHPAPERALAAARPMLPGRTAPAYGGFLRMPLEPARPAPAPARPAMAPAPGRPGVPAAPGVPGSPPRAMPAPGIAVPSYRPAPRAPEQNRFQPQRPQMQPRPPAPAAPQRRAPQPNRFQPQRPQMQPRPPAPAAPQRRAPEQNRFQPQRPQMQPRPPAPAAPQRRAPEPNRFQPQRPQMQPRPPAPAAPQRRAPEPNRFQPQQPQTRPQMQPRPPAAPPRRMPEQNRFQPQRPQARPQPQSRPPSPTAPQRRAPEQNRNRQEGAS</sequence>
<proteinExistence type="predicted"/>
<reference evidence="3 4" key="1">
    <citation type="submission" date="2007-05" db="EMBL/GenBank/DDBJ databases">
        <title>Complete sequence of chromosome of Acidiphilium cryptum JF-5.</title>
        <authorList>
            <consortium name="US DOE Joint Genome Institute"/>
            <person name="Copeland A."/>
            <person name="Lucas S."/>
            <person name="Lapidus A."/>
            <person name="Barry K."/>
            <person name="Detter J.C."/>
            <person name="Glavina del Rio T."/>
            <person name="Hammon N."/>
            <person name="Israni S."/>
            <person name="Dalin E."/>
            <person name="Tice H."/>
            <person name="Pitluck S."/>
            <person name="Sims D."/>
            <person name="Brettin T."/>
            <person name="Bruce D."/>
            <person name="Han C."/>
            <person name="Schmutz J."/>
            <person name="Larimer F."/>
            <person name="Land M."/>
            <person name="Hauser L."/>
            <person name="Kyrpides N."/>
            <person name="Kim E."/>
            <person name="Magnuson T."/>
            <person name="Richardson P."/>
        </authorList>
    </citation>
    <scope>NUCLEOTIDE SEQUENCE [LARGE SCALE GENOMIC DNA]</scope>
    <source>
        <strain evidence="3 4">JF-5</strain>
    </source>
</reference>
<dbReference type="AlphaFoldDB" id="A5G1U6"/>
<feature type="compositionally biased region" description="Low complexity" evidence="1">
    <location>
        <begin position="615"/>
        <end position="625"/>
    </location>
</feature>
<feature type="signal peptide" evidence="2">
    <location>
        <begin position="1"/>
        <end position="28"/>
    </location>
</feature>
<dbReference type="PANTHER" id="PTHR38731:SF1">
    <property type="entry name" value="FECR PROTEIN DOMAIN-CONTAINING PROTEIN"/>
    <property type="match status" value="1"/>
</dbReference>